<accession>A0ABX5LTD0</accession>
<dbReference type="EMBL" id="LAPT01000093">
    <property type="protein sequence ID" value="PXF29904.1"/>
    <property type="molecule type" value="Genomic_DNA"/>
</dbReference>
<organism evidence="2 3">
    <name type="scientific">Pokkaliibacter plantistimulans</name>
    <dbReference type="NCBI Taxonomy" id="1635171"/>
    <lineage>
        <taxon>Bacteria</taxon>
        <taxon>Pseudomonadati</taxon>
        <taxon>Pseudomonadota</taxon>
        <taxon>Gammaproteobacteria</taxon>
        <taxon>Oceanospirillales</taxon>
        <taxon>Balneatrichaceae</taxon>
        <taxon>Pokkaliibacter</taxon>
    </lineage>
</organism>
<gene>
    <name evidence="2" type="ORF">WH50_18295</name>
</gene>
<proteinExistence type="predicted"/>
<protein>
    <recommendedName>
        <fullName evidence="1">DUF4145 domain-containing protein</fullName>
    </recommendedName>
</protein>
<keyword evidence="3" id="KW-1185">Reference proteome</keyword>
<dbReference type="InterPro" id="IPR025285">
    <property type="entry name" value="DUF4145"/>
</dbReference>
<dbReference type="Proteomes" id="UP000248090">
    <property type="component" value="Unassembled WGS sequence"/>
</dbReference>
<evidence type="ECO:0000313" key="2">
    <source>
        <dbReference type="EMBL" id="PXF29904.1"/>
    </source>
</evidence>
<sequence length="212" mass="23111">MVKYVAPECGKDGFTCPNCGAYAQQRNWAYREDATGPYNNSSGQYPLAVSRCVHCGDLTIWHYQDMVYPHRGSAPMPNKDMPPEVLKDYEEAAAILTKSPRGASALLRLGIQKLCVHLGGAGKNINDDIRLLVQNGLPVQVQQALDAVRVIGNNAVHPGQIETDNPEMAGSLFVLVNLVTDYMISKPNEVSEIYGALPKGAIEAIEKRDAKT</sequence>
<reference evidence="2 3" key="1">
    <citation type="submission" date="2015-03" db="EMBL/GenBank/DDBJ databases">
        <authorList>
            <person name="Krishnan R."/>
            <person name="Midha S."/>
            <person name="Patil P.B."/>
            <person name="Rameshkumar N."/>
        </authorList>
    </citation>
    <scope>NUCLEOTIDE SEQUENCE [LARGE SCALE GENOMIC DNA]</scope>
    <source>
        <strain evidence="2 3">L1E11</strain>
    </source>
</reference>
<comment type="caution">
    <text evidence="2">The sequence shown here is derived from an EMBL/GenBank/DDBJ whole genome shotgun (WGS) entry which is preliminary data.</text>
</comment>
<dbReference type="Pfam" id="PF13643">
    <property type="entry name" value="DUF4145"/>
    <property type="match status" value="1"/>
</dbReference>
<name>A0ABX5LTD0_9GAMM</name>
<evidence type="ECO:0000313" key="3">
    <source>
        <dbReference type="Proteomes" id="UP000248090"/>
    </source>
</evidence>
<evidence type="ECO:0000259" key="1">
    <source>
        <dbReference type="Pfam" id="PF13643"/>
    </source>
</evidence>
<feature type="domain" description="DUF4145" evidence="1">
    <location>
        <begin position="90"/>
        <end position="164"/>
    </location>
</feature>